<evidence type="ECO:0000313" key="9">
    <source>
        <dbReference type="Proteomes" id="UP001341281"/>
    </source>
</evidence>
<dbReference type="AlphaFoldDB" id="A0AAQ3UYX4"/>
<dbReference type="GO" id="GO:0043565">
    <property type="term" value="F:sequence-specific DNA binding"/>
    <property type="evidence" value="ECO:0007669"/>
    <property type="project" value="InterPro"/>
</dbReference>
<protein>
    <recommendedName>
        <fullName evidence="7">WRKY domain-containing protein</fullName>
    </recommendedName>
</protein>
<dbReference type="Proteomes" id="UP001341281">
    <property type="component" value="Chromosome 10"/>
</dbReference>
<evidence type="ECO:0000256" key="2">
    <source>
        <dbReference type="ARBA" id="ARBA00023015"/>
    </source>
</evidence>
<dbReference type="GO" id="GO:0003700">
    <property type="term" value="F:DNA-binding transcription factor activity"/>
    <property type="evidence" value="ECO:0007669"/>
    <property type="project" value="InterPro"/>
</dbReference>
<accession>A0AAQ3UYX4</accession>
<reference evidence="8 9" key="1">
    <citation type="submission" date="2024-02" db="EMBL/GenBank/DDBJ databases">
        <title>High-quality chromosome-scale genome assembly of Pensacola bahiagrass (Paspalum notatum Flugge var. saurae).</title>
        <authorList>
            <person name="Vega J.M."/>
            <person name="Podio M."/>
            <person name="Orjuela J."/>
            <person name="Siena L.A."/>
            <person name="Pessino S.C."/>
            <person name="Combes M.C."/>
            <person name="Mariac C."/>
            <person name="Albertini E."/>
            <person name="Pupilli F."/>
            <person name="Ortiz J.P.A."/>
            <person name="Leblanc O."/>
        </authorList>
    </citation>
    <scope>NUCLEOTIDE SEQUENCE [LARGE SCALE GENOMIC DNA]</scope>
    <source>
        <strain evidence="8">R1</strain>
        <tissue evidence="8">Leaf</tissue>
    </source>
</reference>
<keyword evidence="3" id="KW-0238">DNA-binding</keyword>
<organism evidence="8 9">
    <name type="scientific">Paspalum notatum var. saurae</name>
    <dbReference type="NCBI Taxonomy" id="547442"/>
    <lineage>
        <taxon>Eukaryota</taxon>
        <taxon>Viridiplantae</taxon>
        <taxon>Streptophyta</taxon>
        <taxon>Embryophyta</taxon>
        <taxon>Tracheophyta</taxon>
        <taxon>Spermatophyta</taxon>
        <taxon>Magnoliopsida</taxon>
        <taxon>Liliopsida</taxon>
        <taxon>Poales</taxon>
        <taxon>Poaceae</taxon>
        <taxon>PACMAD clade</taxon>
        <taxon>Panicoideae</taxon>
        <taxon>Andropogonodae</taxon>
        <taxon>Paspaleae</taxon>
        <taxon>Paspalinae</taxon>
        <taxon>Paspalum</taxon>
    </lineage>
</organism>
<feature type="region of interest" description="Disordered" evidence="6">
    <location>
        <begin position="1"/>
        <end position="43"/>
    </location>
</feature>
<dbReference type="InterPro" id="IPR044810">
    <property type="entry name" value="WRKY_plant"/>
</dbReference>
<dbReference type="SUPFAM" id="SSF118290">
    <property type="entry name" value="WRKY DNA-binding domain"/>
    <property type="match status" value="1"/>
</dbReference>
<dbReference type="Pfam" id="PF03106">
    <property type="entry name" value="WRKY"/>
    <property type="match status" value="1"/>
</dbReference>
<dbReference type="SMART" id="SM00774">
    <property type="entry name" value="WRKY"/>
    <property type="match status" value="1"/>
</dbReference>
<sequence>MVERFLGQTQAPIQTRHTRPGQLRDGCCRRRPSSSTSGRRDAAIQDLRRGTQLAELLRQQVELIPEPNRRDAAVANVGEISMALESSLSILQSGMVSEVGEVGMAAPAAAATYSSDGGTGVSRNGGPVVSRTRRVRHRRARHGAELPIIKEILTEAPENDCFHWRKYGEKKILNDEHPRLYYKCGYSDDHKCPAKKYVQQQSNNDPPLFMVTLINEHTCDTLFRDEPNSSSASQVLDFTKAPPLSHPLIAATPWLKKEEEEESTSVTLATTHWLRTWAVLQRPEHQALVLEASQRLGKYRRVDATA</sequence>
<dbReference type="InterPro" id="IPR036576">
    <property type="entry name" value="WRKY_dom_sf"/>
</dbReference>
<proteinExistence type="predicted"/>
<keyword evidence="2" id="KW-0805">Transcription regulation</keyword>
<comment type="subcellular location">
    <subcellularLocation>
        <location evidence="1">Nucleus</location>
    </subcellularLocation>
</comment>
<dbReference type="GO" id="GO:0005634">
    <property type="term" value="C:nucleus"/>
    <property type="evidence" value="ECO:0007669"/>
    <property type="project" value="UniProtKB-SubCell"/>
</dbReference>
<keyword evidence="9" id="KW-1185">Reference proteome</keyword>
<evidence type="ECO:0000256" key="4">
    <source>
        <dbReference type="ARBA" id="ARBA00023163"/>
    </source>
</evidence>
<keyword evidence="4" id="KW-0804">Transcription</keyword>
<dbReference type="PROSITE" id="PS50811">
    <property type="entry name" value="WRKY"/>
    <property type="match status" value="1"/>
</dbReference>
<gene>
    <name evidence="8" type="ORF">U9M48_044332</name>
</gene>
<evidence type="ECO:0000256" key="5">
    <source>
        <dbReference type="ARBA" id="ARBA00023242"/>
    </source>
</evidence>
<dbReference type="EMBL" id="CP144754">
    <property type="protein sequence ID" value="WVZ98962.1"/>
    <property type="molecule type" value="Genomic_DNA"/>
</dbReference>
<keyword evidence="5" id="KW-0539">Nucleus</keyword>
<evidence type="ECO:0000256" key="6">
    <source>
        <dbReference type="SAM" id="MobiDB-lite"/>
    </source>
</evidence>
<feature type="region of interest" description="Disordered" evidence="6">
    <location>
        <begin position="111"/>
        <end position="133"/>
    </location>
</feature>
<dbReference type="InterPro" id="IPR003657">
    <property type="entry name" value="WRKY_dom"/>
</dbReference>
<dbReference type="Gene3D" id="2.20.25.80">
    <property type="entry name" value="WRKY domain"/>
    <property type="match status" value="1"/>
</dbReference>
<evidence type="ECO:0000256" key="3">
    <source>
        <dbReference type="ARBA" id="ARBA00023125"/>
    </source>
</evidence>
<name>A0AAQ3UYX4_PASNO</name>
<evidence type="ECO:0000256" key="1">
    <source>
        <dbReference type="ARBA" id="ARBA00004123"/>
    </source>
</evidence>
<dbReference type="PANTHER" id="PTHR31282">
    <property type="entry name" value="WRKY TRANSCRIPTION FACTOR 21-RELATED"/>
    <property type="match status" value="1"/>
</dbReference>
<evidence type="ECO:0000313" key="8">
    <source>
        <dbReference type="EMBL" id="WVZ98962.1"/>
    </source>
</evidence>
<evidence type="ECO:0000259" key="7">
    <source>
        <dbReference type="PROSITE" id="PS50811"/>
    </source>
</evidence>
<feature type="domain" description="WRKY" evidence="7">
    <location>
        <begin position="153"/>
        <end position="222"/>
    </location>
</feature>